<evidence type="ECO:0000256" key="3">
    <source>
        <dbReference type="ARBA" id="ARBA00022691"/>
    </source>
</evidence>
<evidence type="ECO:0000259" key="6">
    <source>
        <dbReference type="PROSITE" id="PS51686"/>
    </source>
</evidence>
<dbReference type="PROSITE" id="PS51686">
    <property type="entry name" value="SAM_MT_RSMB_NOP"/>
    <property type="match status" value="1"/>
</dbReference>
<evidence type="ECO:0000256" key="5">
    <source>
        <dbReference type="PROSITE-ProRule" id="PRU01023"/>
    </source>
</evidence>
<keyword evidence="8" id="KW-1185">Reference proteome</keyword>
<dbReference type="AlphaFoldDB" id="A0A2S9J372"/>
<dbReference type="GO" id="GO:0008173">
    <property type="term" value="F:RNA methyltransferase activity"/>
    <property type="evidence" value="ECO:0007669"/>
    <property type="project" value="InterPro"/>
</dbReference>
<comment type="caution">
    <text evidence="7">The sequence shown here is derived from an EMBL/GenBank/DDBJ whole genome shotgun (WGS) entry which is preliminary data.</text>
</comment>
<keyword evidence="4 5" id="KW-0694">RNA-binding</keyword>
<dbReference type="PANTHER" id="PTHR22807">
    <property type="entry name" value="NOP2 YEAST -RELATED NOL1/NOP2/FMU SUN DOMAIN-CONTAINING"/>
    <property type="match status" value="1"/>
</dbReference>
<dbReference type="PANTHER" id="PTHR22807:SF53">
    <property type="entry name" value="RIBOSOMAL RNA SMALL SUBUNIT METHYLTRANSFERASE B-RELATED"/>
    <property type="match status" value="1"/>
</dbReference>
<dbReference type="InterPro" id="IPR029063">
    <property type="entry name" value="SAM-dependent_MTases_sf"/>
</dbReference>
<dbReference type="PRINTS" id="PR02008">
    <property type="entry name" value="RCMTFAMILY"/>
</dbReference>
<comment type="similarity">
    <text evidence="5">Belongs to the class I-like SAM-binding methyltransferase superfamily. RsmB/NOP family.</text>
</comment>
<evidence type="ECO:0000313" key="8">
    <source>
        <dbReference type="Proteomes" id="UP000239711"/>
    </source>
</evidence>
<evidence type="ECO:0000313" key="7">
    <source>
        <dbReference type="EMBL" id="PRD47200.1"/>
    </source>
</evidence>
<dbReference type="CDD" id="cd02440">
    <property type="entry name" value="AdoMet_MTases"/>
    <property type="match status" value="1"/>
</dbReference>
<feature type="active site" description="Nucleophile" evidence="5">
    <location>
        <position position="345"/>
    </location>
</feature>
<dbReference type="GO" id="GO:0001510">
    <property type="term" value="P:RNA methylation"/>
    <property type="evidence" value="ECO:0007669"/>
    <property type="project" value="InterPro"/>
</dbReference>
<protein>
    <submittedName>
        <fullName evidence="7">RNA methyltransferase</fullName>
    </submittedName>
</protein>
<dbReference type="SUPFAM" id="SSF53335">
    <property type="entry name" value="S-adenosyl-L-methionine-dependent methyltransferases"/>
    <property type="match status" value="1"/>
</dbReference>
<dbReference type="Pfam" id="PF01189">
    <property type="entry name" value="Methyltr_RsmB-F"/>
    <property type="match status" value="1"/>
</dbReference>
<dbReference type="GO" id="GO:0003723">
    <property type="term" value="F:RNA binding"/>
    <property type="evidence" value="ECO:0007669"/>
    <property type="project" value="UniProtKB-UniRule"/>
</dbReference>
<dbReference type="RefSeq" id="WP_105717317.1">
    <property type="nucleotide sequence ID" value="NZ_PVBQ01000008.1"/>
</dbReference>
<gene>
    <name evidence="7" type="ORF">C5745_12400</name>
</gene>
<feature type="domain" description="SAM-dependent MTase RsmB/NOP-type" evidence="6">
    <location>
        <begin position="122"/>
        <end position="392"/>
    </location>
</feature>
<evidence type="ECO:0000256" key="2">
    <source>
        <dbReference type="ARBA" id="ARBA00022679"/>
    </source>
</evidence>
<feature type="binding site" evidence="5">
    <location>
        <position position="244"/>
    </location>
    <ligand>
        <name>S-adenosyl-L-methionine</name>
        <dbReference type="ChEBI" id="CHEBI:59789"/>
    </ligand>
</feature>
<evidence type="ECO:0000256" key="4">
    <source>
        <dbReference type="ARBA" id="ARBA00022884"/>
    </source>
</evidence>
<dbReference type="EMBL" id="PVBQ01000008">
    <property type="protein sequence ID" value="PRD47200.1"/>
    <property type="molecule type" value="Genomic_DNA"/>
</dbReference>
<sequence length="392" mass="45352">MVINPRRVEQQLRNFQRAIEAYDNKEPFARFITRFFKANKQMGASDRRMTSRLCYNYFRLGRSMLDLPTLDRLIVAEFLCETQSALVTLHRPDWTSCMTTPLAEKLRFLNMQGYDLENRFFPFASYLSPGIEKEEFSLSHLVQPDLFIRVSQHYKETVERELAAHGISFEQVFKNAYRLPSGSNLQHIRGIEGLYEVQDLSSQQSLEIPSLKQGEKWWDACAGSGGKSLLLVDRWPHIDLLVSDVRLSILRNLDERFDKANVKTIYRKKVLDLTQDISHLMDGEVFDGIVVDAPCTGSGTWGRTPEMLTQFDEERIQGFVSLQRQIVDTAVRYLKPQGTLMYITCSVFEAENELLVRYLEEEHGLMMEDGGVIKGYNRKSDSMFAARLRKNQ</sequence>
<name>A0A2S9J372_9SPHI</name>
<dbReference type="InterPro" id="IPR023267">
    <property type="entry name" value="RCMT"/>
</dbReference>
<reference evidence="7 8" key="1">
    <citation type="submission" date="2018-02" db="EMBL/GenBank/DDBJ databases">
        <title>The draft genome of Sphingobacterium sp. 5JN-11.</title>
        <authorList>
            <person name="Liu L."/>
            <person name="Li L."/>
            <person name="Liang L."/>
            <person name="Zhang X."/>
            <person name="Wang T."/>
        </authorList>
    </citation>
    <scope>NUCLEOTIDE SEQUENCE [LARGE SCALE GENOMIC DNA]</scope>
    <source>
        <strain evidence="7 8">5JN-11</strain>
    </source>
</reference>
<dbReference type="Proteomes" id="UP000239711">
    <property type="component" value="Unassembled WGS sequence"/>
</dbReference>
<feature type="binding site" evidence="5">
    <location>
        <position position="292"/>
    </location>
    <ligand>
        <name>S-adenosyl-L-methionine</name>
        <dbReference type="ChEBI" id="CHEBI:59789"/>
    </ligand>
</feature>
<dbReference type="InterPro" id="IPR049560">
    <property type="entry name" value="MeTrfase_RsmB-F_NOP2_cat"/>
</dbReference>
<keyword evidence="1 5" id="KW-0489">Methyltransferase</keyword>
<accession>A0A2S9J372</accession>
<feature type="binding site" evidence="5">
    <location>
        <position position="272"/>
    </location>
    <ligand>
        <name>S-adenosyl-L-methionine</name>
        <dbReference type="ChEBI" id="CHEBI:59789"/>
    </ligand>
</feature>
<comment type="caution">
    <text evidence="5">Lacks conserved residue(s) required for the propagation of feature annotation.</text>
</comment>
<dbReference type="Gene3D" id="3.40.50.150">
    <property type="entry name" value="Vaccinia Virus protein VP39"/>
    <property type="match status" value="1"/>
</dbReference>
<proteinExistence type="inferred from homology"/>
<keyword evidence="2 5" id="KW-0808">Transferase</keyword>
<dbReference type="OrthoDB" id="9810297at2"/>
<organism evidence="7 8">
    <name type="scientific">Sphingobacterium haloxyli</name>
    <dbReference type="NCBI Taxonomy" id="2100533"/>
    <lineage>
        <taxon>Bacteria</taxon>
        <taxon>Pseudomonadati</taxon>
        <taxon>Bacteroidota</taxon>
        <taxon>Sphingobacteriia</taxon>
        <taxon>Sphingobacteriales</taxon>
        <taxon>Sphingobacteriaceae</taxon>
        <taxon>Sphingobacterium</taxon>
    </lineage>
</organism>
<keyword evidence="3 5" id="KW-0949">S-adenosyl-L-methionine</keyword>
<evidence type="ECO:0000256" key="1">
    <source>
        <dbReference type="ARBA" id="ARBA00022603"/>
    </source>
</evidence>
<dbReference type="InterPro" id="IPR001678">
    <property type="entry name" value="MeTrfase_RsmB-F_NOP2_dom"/>
</dbReference>